<dbReference type="Proteomes" id="UP001060215">
    <property type="component" value="Chromosome 3"/>
</dbReference>
<name>A0ACC0IMJ6_9ERIC</name>
<sequence length="151" mass="17270">MLEVKVLLGPVVDSIGALQVILPLLQLELDLIICFVCFVHRWVGKTSLMNQYVNKKFSNQYKATIGADFLNKEMQFEDRLFTLQGCILDCAEMMDVVLKKLGQERDIALQYLREKPLLCDEIEKVDGPKNLMQFMTILLISLQHVCAKSFA</sequence>
<reference evidence="1 2" key="1">
    <citation type="journal article" date="2022" name="Plant J.">
        <title>Chromosome-level genome of Camellia lanceoleosa provides a valuable resource for understanding genome evolution and self-incompatibility.</title>
        <authorList>
            <person name="Gong W."/>
            <person name="Xiao S."/>
            <person name="Wang L."/>
            <person name="Liao Z."/>
            <person name="Chang Y."/>
            <person name="Mo W."/>
            <person name="Hu G."/>
            <person name="Li W."/>
            <person name="Zhao G."/>
            <person name="Zhu H."/>
            <person name="Hu X."/>
            <person name="Ji K."/>
            <person name="Xiang X."/>
            <person name="Song Q."/>
            <person name="Yuan D."/>
            <person name="Jin S."/>
            <person name="Zhang L."/>
        </authorList>
    </citation>
    <scope>NUCLEOTIDE SEQUENCE [LARGE SCALE GENOMIC DNA]</scope>
    <source>
        <strain evidence="1">SQ_2022a</strain>
    </source>
</reference>
<evidence type="ECO:0000313" key="2">
    <source>
        <dbReference type="Proteomes" id="UP001060215"/>
    </source>
</evidence>
<proteinExistence type="predicted"/>
<keyword evidence="2" id="KW-1185">Reference proteome</keyword>
<protein>
    <submittedName>
        <fullName evidence="1">Ras-related protein RABG3e</fullName>
    </submittedName>
</protein>
<comment type="caution">
    <text evidence="1">The sequence shown here is derived from an EMBL/GenBank/DDBJ whole genome shotgun (WGS) entry which is preliminary data.</text>
</comment>
<gene>
    <name evidence="1" type="ORF">LOK49_LG02G02408</name>
</gene>
<accession>A0ACC0IMJ6</accession>
<dbReference type="EMBL" id="CM045760">
    <property type="protein sequence ID" value="KAI8025734.1"/>
    <property type="molecule type" value="Genomic_DNA"/>
</dbReference>
<evidence type="ECO:0000313" key="1">
    <source>
        <dbReference type="EMBL" id="KAI8025734.1"/>
    </source>
</evidence>
<organism evidence="1 2">
    <name type="scientific">Camellia lanceoleosa</name>
    <dbReference type="NCBI Taxonomy" id="1840588"/>
    <lineage>
        <taxon>Eukaryota</taxon>
        <taxon>Viridiplantae</taxon>
        <taxon>Streptophyta</taxon>
        <taxon>Embryophyta</taxon>
        <taxon>Tracheophyta</taxon>
        <taxon>Spermatophyta</taxon>
        <taxon>Magnoliopsida</taxon>
        <taxon>eudicotyledons</taxon>
        <taxon>Gunneridae</taxon>
        <taxon>Pentapetalae</taxon>
        <taxon>asterids</taxon>
        <taxon>Ericales</taxon>
        <taxon>Theaceae</taxon>
        <taxon>Camellia</taxon>
    </lineage>
</organism>